<proteinExistence type="predicted"/>
<feature type="region of interest" description="Disordered" evidence="1">
    <location>
        <begin position="135"/>
        <end position="157"/>
    </location>
</feature>
<dbReference type="OrthoDB" id="432350at2759"/>
<feature type="compositionally biased region" description="Polar residues" evidence="1">
    <location>
        <begin position="135"/>
        <end position="148"/>
    </location>
</feature>
<gene>
    <name evidence="2" type="ORF">PGLA1383_LOCUS37242</name>
</gene>
<evidence type="ECO:0000256" key="1">
    <source>
        <dbReference type="SAM" id="MobiDB-lite"/>
    </source>
</evidence>
<evidence type="ECO:0000313" key="2">
    <source>
        <dbReference type="EMBL" id="CAE8619657.1"/>
    </source>
</evidence>
<dbReference type="EMBL" id="CAJNNV010027197">
    <property type="protein sequence ID" value="CAE8619657.1"/>
    <property type="molecule type" value="Genomic_DNA"/>
</dbReference>
<protein>
    <submittedName>
        <fullName evidence="2">Uncharacterized protein</fullName>
    </submittedName>
</protein>
<feature type="region of interest" description="Disordered" evidence="1">
    <location>
        <begin position="233"/>
        <end position="252"/>
    </location>
</feature>
<organism evidence="2 3">
    <name type="scientific">Polarella glacialis</name>
    <name type="common">Dinoflagellate</name>
    <dbReference type="NCBI Taxonomy" id="89957"/>
    <lineage>
        <taxon>Eukaryota</taxon>
        <taxon>Sar</taxon>
        <taxon>Alveolata</taxon>
        <taxon>Dinophyceae</taxon>
        <taxon>Suessiales</taxon>
        <taxon>Suessiaceae</taxon>
        <taxon>Polarella</taxon>
    </lineage>
</organism>
<dbReference type="AlphaFoldDB" id="A0A813G5X6"/>
<accession>A0A813G5X6</accession>
<evidence type="ECO:0000313" key="3">
    <source>
        <dbReference type="Proteomes" id="UP000654075"/>
    </source>
</evidence>
<name>A0A813G5X6_POLGL</name>
<keyword evidence="3" id="KW-1185">Reference proteome</keyword>
<dbReference type="Proteomes" id="UP000654075">
    <property type="component" value="Unassembled WGS sequence"/>
</dbReference>
<reference evidence="2" key="1">
    <citation type="submission" date="2021-02" db="EMBL/GenBank/DDBJ databases">
        <authorList>
            <person name="Dougan E. K."/>
            <person name="Rhodes N."/>
            <person name="Thang M."/>
            <person name="Chan C."/>
        </authorList>
    </citation>
    <scope>NUCLEOTIDE SEQUENCE</scope>
</reference>
<comment type="caution">
    <text evidence="2">The sequence shown here is derived from an EMBL/GenBank/DDBJ whole genome shotgun (WGS) entry which is preliminary data.</text>
</comment>
<sequence>MAQQAAENCGNWKWHPGDPIRLHKMMITGGKRADLPLDRSEWRQTDVRLFSDPKVKEMEHFAEVSQGNLSISTTGGDSPRKDGIRDVDRELKRILETGSPRRRGNLLTGQTIAGILPSPRLQSATGTLLLQRGLTSTSVTNSNESPTAGQKAASPRFTAEGTEQGLISWHREKDKQIRRLMDDVELGRRMPLAGLAHQMVCEQFEKRYNWFQKSLEPKQVARPQMPGIAPAFLKFDPAKPPMPGSTRAVAPK</sequence>